<reference evidence="1" key="1">
    <citation type="submission" date="2020-03" db="EMBL/GenBank/DDBJ databases">
        <title>A transcriptome and proteome of the tick Rhipicephalus microplus shaped by the genetic composition of its hosts and developmental stage.</title>
        <authorList>
            <person name="Garcia G.R."/>
            <person name="Ribeiro J.M.C."/>
            <person name="Maruyama S.R."/>
            <person name="Gardinasse L.G."/>
            <person name="Nelson K."/>
            <person name="Ferreira B.R."/>
            <person name="Andrade T.G."/>
            <person name="Santos I.K.F.M."/>
        </authorList>
    </citation>
    <scope>NUCLEOTIDE SEQUENCE</scope>
    <source>
        <strain evidence="1">NSGR</strain>
        <tissue evidence="1">Salivary glands</tissue>
    </source>
</reference>
<dbReference type="AlphaFoldDB" id="A0A6G5AHK2"/>
<protein>
    <submittedName>
        <fullName evidence="1">Uncharacterized protein</fullName>
    </submittedName>
</protein>
<dbReference type="EMBL" id="GIKN01007413">
    <property type="protein sequence ID" value="NIE49686.1"/>
    <property type="molecule type" value="Transcribed_RNA"/>
</dbReference>
<proteinExistence type="predicted"/>
<sequence>MFYLWYCIIVACSSTFFKYHSRQNVVEAAQALHWNFACVMKAFVFVCVGESCVFSALLRQYCGSPIGHHYSRVIQCQLSQPRGSPKNYFNQIISENYTYIGIGSKIFSQDILRSKIFLRP</sequence>
<accession>A0A6G5AHK2</accession>
<evidence type="ECO:0000313" key="1">
    <source>
        <dbReference type="EMBL" id="NIE49686.1"/>
    </source>
</evidence>
<name>A0A6G5AHK2_RHIMP</name>
<organism evidence="1">
    <name type="scientific">Rhipicephalus microplus</name>
    <name type="common">Cattle tick</name>
    <name type="synonym">Boophilus microplus</name>
    <dbReference type="NCBI Taxonomy" id="6941"/>
    <lineage>
        <taxon>Eukaryota</taxon>
        <taxon>Metazoa</taxon>
        <taxon>Ecdysozoa</taxon>
        <taxon>Arthropoda</taxon>
        <taxon>Chelicerata</taxon>
        <taxon>Arachnida</taxon>
        <taxon>Acari</taxon>
        <taxon>Parasitiformes</taxon>
        <taxon>Ixodida</taxon>
        <taxon>Ixodoidea</taxon>
        <taxon>Ixodidae</taxon>
        <taxon>Rhipicephalinae</taxon>
        <taxon>Rhipicephalus</taxon>
        <taxon>Boophilus</taxon>
    </lineage>
</organism>